<feature type="domain" description="PRD" evidence="4">
    <location>
        <begin position="63"/>
        <end position="168"/>
    </location>
</feature>
<dbReference type="InterPro" id="IPR036634">
    <property type="entry name" value="PRD_sf"/>
</dbReference>
<evidence type="ECO:0000256" key="1">
    <source>
        <dbReference type="ARBA" id="ARBA00022737"/>
    </source>
</evidence>
<keyword evidence="3" id="KW-0804">Transcription</keyword>
<proteinExistence type="predicted"/>
<dbReference type="PANTHER" id="PTHR30185:SF18">
    <property type="entry name" value="TRANSCRIPTIONAL REGULATOR MTLR"/>
    <property type="match status" value="1"/>
</dbReference>
<dbReference type="InterPro" id="IPR050661">
    <property type="entry name" value="BglG_antiterminators"/>
</dbReference>
<dbReference type="Pfam" id="PF03123">
    <property type="entry name" value="CAT_RBD"/>
    <property type="match status" value="1"/>
</dbReference>
<name>A0AAU7VAB0_9ACTO</name>
<dbReference type="GO" id="GO:0003723">
    <property type="term" value="F:RNA binding"/>
    <property type="evidence" value="ECO:0007669"/>
    <property type="project" value="InterPro"/>
</dbReference>
<dbReference type="Gene3D" id="2.30.24.10">
    <property type="entry name" value="CAT RNA-binding domain"/>
    <property type="match status" value="1"/>
</dbReference>
<dbReference type="AlphaFoldDB" id="A0AAU7VAB0"/>
<dbReference type="EMBL" id="CP138335">
    <property type="protein sequence ID" value="XBW08338.1"/>
    <property type="molecule type" value="Genomic_DNA"/>
</dbReference>
<dbReference type="KEGG" id="sapp:SAC06_01930"/>
<dbReference type="SUPFAM" id="SSF50151">
    <property type="entry name" value="SacY-like RNA-binding domain"/>
    <property type="match status" value="1"/>
</dbReference>
<evidence type="ECO:0000259" key="4">
    <source>
        <dbReference type="PROSITE" id="PS51372"/>
    </source>
</evidence>
<dbReference type="RefSeq" id="WP_350258537.1">
    <property type="nucleotide sequence ID" value="NZ_CP138335.1"/>
</dbReference>
<gene>
    <name evidence="5" type="ORF">SAC06_01930</name>
</gene>
<evidence type="ECO:0000313" key="5">
    <source>
        <dbReference type="EMBL" id="XBW08338.1"/>
    </source>
</evidence>
<dbReference type="PROSITE" id="PS51372">
    <property type="entry name" value="PRD_2"/>
    <property type="match status" value="2"/>
</dbReference>
<keyword evidence="1" id="KW-0677">Repeat</keyword>
<organism evidence="5">
    <name type="scientific">Scrofimicrobium appendicitidis</name>
    <dbReference type="NCBI Taxonomy" id="3079930"/>
    <lineage>
        <taxon>Bacteria</taxon>
        <taxon>Bacillati</taxon>
        <taxon>Actinomycetota</taxon>
        <taxon>Actinomycetes</taxon>
        <taxon>Actinomycetales</taxon>
        <taxon>Actinomycetaceae</taxon>
        <taxon>Scrofimicrobium</taxon>
    </lineage>
</organism>
<dbReference type="Gene3D" id="1.10.1790.10">
    <property type="entry name" value="PRD domain"/>
    <property type="match status" value="2"/>
</dbReference>
<sequence length="273" mass="31127">MVKSLNSSVVLVTDGTGHEWLLLGKGIGYGRRAGDQLDPRDADRVFVPLSYSGSPDYLQTLSFLTPERLQVTEEIVQEAERRLECTLDRYIYVALTDHLAFVLERAKSGSPVTPALGWEVQDLYPEEYAVSVDALSTIARHTGIQLPQEEAVSITLHLVNASQLRPDMPALARLSNFLDWFTSYLDQLNPEAEPKARARLVRHARLLFQRLMNQEALTEDVGELLSDYRRRHPAVMDQVDRVERQLKLKWQAELTDEERLHLALYLKPIIKPL</sequence>
<evidence type="ECO:0000256" key="3">
    <source>
        <dbReference type="ARBA" id="ARBA00023163"/>
    </source>
</evidence>
<dbReference type="SMART" id="SM01061">
    <property type="entry name" value="CAT_RBD"/>
    <property type="match status" value="1"/>
</dbReference>
<dbReference type="SUPFAM" id="SSF63520">
    <property type="entry name" value="PTS-regulatory domain, PRD"/>
    <property type="match status" value="2"/>
</dbReference>
<dbReference type="InterPro" id="IPR004341">
    <property type="entry name" value="CAT_RNA-bd_dom"/>
</dbReference>
<evidence type="ECO:0000256" key="2">
    <source>
        <dbReference type="ARBA" id="ARBA00023015"/>
    </source>
</evidence>
<dbReference type="GO" id="GO:0006355">
    <property type="term" value="P:regulation of DNA-templated transcription"/>
    <property type="evidence" value="ECO:0007669"/>
    <property type="project" value="InterPro"/>
</dbReference>
<dbReference type="InterPro" id="IPR011608">
    <property type="entry name" value="PRD"/>
</dbReference>
<dbReference type="Pfam" id="PF00874">
    <property type="entry name" value="PRD"/>
    <property type="match status" value="1"/>
</dbReference>
<keyword evidence="2" id="KW-0805">Transcription regulation</keyword>
<dbReference type="PANTHER" id="PTHR30185">
    <property type="entry name" value="CRYPTIC BETA-GLUCOSIDE BGL OPERON ANTITERMINATOR"/>
    <property type="match status" value="1"/>
</dbReference>
<protein>
    <submittedName>
        <fullName evidence="5">PRD domain-containing protein</fullName>
    </submittedName>
</protein>
<accession>A0AAU7VAB0</accession>
<feature type="domain" description="PRD" evidence="4">
    <location>
        <begin position="169"/>
        <end position="273"/>
    </location>
</feature>
<reference evidence="5" key="1">
    <citation type="submission" date="2023-11" db="EMBL/GenBank/DDBJ databases">
        <title>Scrofimicrobium hongkongense sp. nov., isolated from a patient with peritonitis.</title>
        <authorList>
            <person name="Lao H.Y."/>
            <person name="Wong A.Y.P."/>
            <person name="Ng T.L."/>
            <person name="Wong R.Y.L."/>
            <person name="Yau M.C.Y."/>
            <person name="Lam J.Y.W."/>
            <person name="Siu G.K.H."/>
        </authorList>
    </citation>
    <scope>NUCLEOTIDE SEQUENCE</scope>
    <source>
        <strain evidence="5">R131</strain>
    </source>
</reference>
<dbReference type="InterPro" id="IPR036650">
    <property type="entry name" value="CAT_RNA-bd_dom_sf"/>
</dbReference>